<accession>A0A1Y1IJA4</accession>
<feature type="transmembrane region" description="Helical" evidence="2">
    <location>
        <begin position="164"/>
        <end position="185"/>
    </location>
</feature>
<feature type="transmembrane region" description="Helical" evidence="2">
    <location>
        <begin position="322"/>
        <end position="344"/>
    </location>
</feature>
<keyword evidence="2" id="KW-1133">Transmembrane helix</keyword>
<keyword evidence="4" id="KW-1185">Reference proteome</keyword>
<organism evidence="3 4">
    <name type="scientific">Klebsormidium nitens</name>
    <name type="common">Green alga</name>
    <name type="synonym">Ulothrix nitens</name>
    <dbReference type="NCBI Taxonomy" id="105231"/>
    <lineage>
        <taxon>Eukaryota</taxon>
        <taxon>Viridiplantae</taxon>
        <taxon>Streptophyta</taxon>
        <taxon>Klebsormidiophyceae</taxon>
        <taxon>Klebsormidiales</taxon>
        <taxon>Klebsormidiaceae</taxon>
        <taxon>Klebsormidium</taxon>
    </lineage>
</organism>
<evidence type="ECO:0000313" key="4">
    <source>
        <dbReference type="Proteomes" id="UP000054558"/>
    </source>
</evidence>
<dbReference type="GO" id="GO:0016020">
    <property type="term" value="C:membrane"/>
    <property type="evidence" value="ECO:0000318"/>
    <property type="project" value="GO_Central"/>
</dbReference>
<comment type="similarity">
    <text evidence="1">Belongs to the multi antimicrobial extrusion (MATE) (TC 2.A.66.1) family.</text>
</comment>
<dbReference type="OrthoDB" id="2126698at2759"/>
<feature type="transmembrane region" description="Helical" evidence="2">
    <location>
        <begin position="120"/>
        <end position="144"/>
    </location>
</feature>
<gene>
    <name evidence="3" type="ORF">KFL_006840060</name>
</gene>
<reference evidence="3 4" key="1">
    <citation type="journal article" date="2014" name="Nat. Commun.">
        <title>Klebsormidium flaccidum genome reveals primary factors for plant terrestrial adaptation.</title>
        <authorList>
            <person name="Hori K."/>
            <person name="Maruyama F."/>
            <person name="Fujisawa T."/>
            <person name="Togashi T."/>
            <person name="Yamamoto N."/>
            <person name="Seo M."/>
            <person name="Sato S."/>
            <person name="Yamada T."/>
            <person name="Mori H."/>
            <person name="Tajima N."/>
            <person name="Moriyama T."/>
            <person name="Ikeuchi M."/>
            <person name="Watanabe M."/>
            <person name="Wada H."/>
            <person name="Kobayashi K."/>
            <person name="Saito M."/>
            <person name="Masuda T."/>
            <person name="Sasaki-Sekimoto Y."/>
            <person name="Mashiguchi K."/>
            <person name="Awai K."/>
            <person name="Shimojima M."/>
            <person name="Masuda S."/>
            <person name="Iwai M."/>
            <person name="Nobusawa T."/>
            <person name="Narise T."/>
            <person name="Kondo S."/>
            <person name="Saito H."/>
            <person name="Sato R."/>
            <person name="Murakawa M."/>
            <person name="Ihara Y."/>
            <person name="Oshima-Yamada Y."/>
            <person name="Ohtaka K."/>
            <person name="Satoh M."/>
            <person name="Sonobe K."/>
            <person name="Ishii M."/>
            <person name="Ohtani R."/>
            <person name="Kanamori-Sato M."/>
            <person name="Honoki R."/>
            <person name="Miyazaki D."/>
            <person name="Mochizuki H."/>
            <person name="Umetsu J."/>
            <person name="Higashi K."/>
            <person name="Shibata D."/>
            <person name="Kamiya Y."/>
            <person name="Sato N."/>
            <person name="Nakamura Y."/>
            <person name="Tabata S."/>
            <person name="Ida S."/>
            <person name="Kurokawa K."/>
            <person name="Ohta H."/>
        </authorList>
    </citation>
    <scope>NUCLEOTIDE SEQUENCE [LARGE SCALE GENOMIC DNA]</scope>
    <source>
        <strain evidence="3 4">NIES-2285</strain>
    </source>
</reference>
<evidence type="ECO:0000313" key="3">
    <source>
        <dbReference type="EMBL" id="GAQ90783.1"/>
    </source>
</evidence>
<keyword evidence="2" id="KW-0812">Transmembrane</keyword>
<evidence type="ECO:0000256" key="2">
    <source>
        <dbReference type="SAM" id="Phobius"/>
    </source>
</evidence>
<dbReference type="GO" id="GO:0042910">
    <property type="term" value="F:xenobiotic transmembrane transporter activity"/>
    <property type="evidence" value="ECO:0007669"/>
    <property type="project" value="InterPro"/>
</dbReference>
<evidence type="ECO:0000256" key="1">
    <source>
        <dbReference type="ARBA" id="ARBA00010199"/>
    </source>
</evidence>
<proteinExistence type="inferred from homology"/>
<dbReference type="Proteomes" id="UP000054558">
    <property type="component" value="Unassembled WGS sequence"/>
</dbReference>
<protein>
    <submittedName>
        <fullName evidence="3">MATE efflux family protein</fullName>
    </submittedName>
</protein>
<dbReference type="GO" id="GO:0022857">
    <property type="term" value="F:transmembrane transporter activity"/>
    <property type="evidence" value="ECO:0000318"/>
    <property type="project" value="GO_Central"/>
</dbReference>
<keyword evidence="2" id="KW-0472">Membrane</keyword>
<dbReference type="AlphaFoldDB" id="A0A1Y1IJA4"/>
<dbReference type="GO" id="GO:0015297">
    <property type="term" value="F:antiporter activity"/>
    <property type="evidence" value="ECO:0007669"/>
    <property type="project" value="InterPro"/>
</dbReference>
<feature type="transmembrane region" description="Helical" evidence="2">
    <location>
        <begin position="249"/>
        <end position="272"/>
    </location>
</feature>
<dbReference type="PANTHER" id="PTHR11206">
    <property type="entry name" value="MULTIDRUG RESISTANCE PROTEIN"/>
    <property type="match status" value="1"/>
</dbReference>
<dbReference type="OMA" id="HHLACAK"/>
<dbReference type="InterPro" id="IPR002528">
    <property type="entry name" value="MATE_fam"/>
</dbReference>
<dbReference type="Pfam" id="PF01554">
    <property type="entry name" value="MatE"/>
    <property type="match status" value="2"/>
</dbReference>
<dbReference type="NCBIfam" id="TIGR00797">
    <property type="entry name" value="matE"/>
    <property type="match status" value="1"/>
</dbReference>
<sequence length="414" mass="44550">MLGLSLALEPLFGRAIGAKDFKSMGAWLQRSLIILLLADVPISVLWLNAEAILLACAQPKEIAAIAGLFLRYQLPQNSLMAIVMPLRLFARSQGHTTPIAMGASRGFLLQIPLNYLFMDYIRLGVVGPAIAGYCFEIVHIVFLVSHGAYNQTFAPCWPGWSPRVWAVGWGTFLRLGVPCCAALWLQVWSFETLVLMGGWLPNPAYNIAALAIAFYINAVLSGITFGVATASSTRIAMALGANKPQIAALASRAFLLVGLGLGAVIALALAAFRNPLIGLLTSEPEMVRRASKILLVLALYAVLDSPQQVAQGILQGSARPHVVFLIVLITQYPIGIVASFVLGFKERPGVSGLWMGMVIADVAQLGAEVTLVWLTNWEIQAANTGTQLARSLEIVYAGENISYASVAMKQTYKP</sequence>
<name>A0A1Y1IJA4_KLENI</name>
<feature type="transmembrane region" description="Helical" evidence="2">
    <location>
        <begin position="205"/>
        <end position="229"/>
    </location>
</feature>
<dbReference type="EMBL" id="DF237633">
    <property type="protein sequence ID" value="GAQ90783.1"/>
    <property type="molecule type" value="Genomic_DNA"/>
</dbReference>